<dbReference type="Proteomes" id="UP000190037">
    <property type="component" value="Unassembled WGS sequence"/>
</dbReference>
<evidence type="ECO:0008006" key="3">
    <source>
        <dbReference type="Google" id="ProtNLM"/>
    </source>
</evidence>
<dbReference type="Pfam" id="PF04672">
    <property type="entry name" value="Methyltransf_19"/>
    <property type="match status" value="1"/>
</dbReference>
<dbReference type="Gene3D" id="3.40.50.150">
    <property type="entry name" value="Vaccinia Virus protein VP39"/>
    <property type="match status" value="1"/>
</dbReference>
<keyword evidence="2" id="KW-1185">Reference proteome</keyword>
<comment type="caution">
    <text evidence="1">The sequence shown here is derived from an EMBL/GenBank/DDBJ whole genome shotgun (WGS) entry which is preliminary data.</text>
</comment>
<gene>
    <name evidence="1" type="ORF">B4N89_23070</name>
</gene>
<dbReference type="EMBL" id="MWQN01000001">
    <property type="protein sequence ID" value="OPC83439.1"/>
    <property type="molecule type" value="Genomic_DNA"/>
</dbReference>
<dbReference type="OrthoDB" id="4134439at2"/>
<evidence type="ECO:0000313" key="1">
    <source>
        <dbReference type="EMBL" id="OPC83439.1"/>
    </source>
</evidence>
<name>A0A1T3P2V9_9ACTN</name>
<dbReference type="InterPro" id="IPR006764">
    <property type="entry name" value="SAM_dep_MeTrfase_SAV2177_type"/>
</dbReference>
<dbReference type="AlphaFoldDB" id="A0A1T3P2V9"/>
<dbReference type="SUPFAM" id="SSF53335">
    <property type="entry name" value="S-adenosyl-L-methionine-dependent methyltransferases"/>
    <property type="match status" value="1"/>
</dbReference>
<accession>A0A1T3P2V9</accession>
<reference evidence="1 2" key="1">
    <citation type="submission" date="2017-03" db="EMBL/GenBank/DDBJ databases">
        <title>Draft genome sequence of Streptomyces scabrisporus NF3, endophyte isolated from Amphipterygium adstringens.</title>
        <authorList>
            <person name="Vazquez M."/>
            <person name="Ceapa C.D."/>
            <person name="Rodriguez Luna D."/>
            <person name="Sanchez Esquivel S."/>
        </authorList>
    </citation>
    <scope>NUCLEOTIDE SEQUENCE [LARGE SCALE GENOMIC DNA]</scope>
    <source>
        <strain evidence="1 2">NF3</strain>
    </source>
</reference>
<evidence type="ECO:0000313" key="2">
    <source>
        <dbReference type="Proteomes" id="UP000190037"/>
    </source>
</evidence>
<organism evidence="1 2">
    <name type="scientific">Embleya scabrispora</name>
    <dbReference type="NCBI Taxonomy" id="159449"/>
    <lineage>
        <taxon>Bacteria</taxon>
        <taxon>Bacillati</taxon>
        <taxon>Actinomycetota</taxon>
        <taxon>Actinomycetes</taxon>
        <taxon>Kitasatosporales</taxon>
        <taxon>Streptomycetaceae</taxon>
        <taxon>Embleya</taxon>
    </lineage>
</organism>
<dbReference type="STRING" id="159449.B4N89_23070"/>
<dbReference type="InterPro" id="IPR029063">
    <property type="entry name" value="SAM-dependent_MTases_sf"/>
</dbReference>
<protein>
    <recommendedName>
        <fullName evidence="3">SAM-dependent methyltransferase</fullName>
    </recommendedName>
</protein>
<dbReference type="PIRSF" id="PIRSF017393">
    <property type="entry name" value="MTase_SAV2177"/>
    <property type="match status" value="1"/>
</dbReference>
<proteinExistence type="predicted"/>
<sequence>MTRPDWAPEHIDITRASVARVYDYALGGAHNFAVDREAAELVTQAMPELRDVLRGNRVFLTRAVHHLLDLGIRQFLDLGSGIPTVGNVHEIAHKADPDARVVYVDNDPVAVAHSQLLLADNPNATVVGADLTDPAKVIDSPEVRKLIDFSQPVGVLIVSVLHFLPDEADPVGVVRQYMDATVPGSHLALSHAHRSEERPAGMDRALSEYSSNVQQMHARSHDGILAIFGGLELLPARLVPVDVWGPEGRLGDPAVKLPQLAGVAVKA</sequence>
<dbReference type="RefSeq" id="WP_078977728.1">
    <property type="nucleotide sequence ID" value="NZ_MWQN01000001.1"/>
</dbReference>
<dbReference type="eggNOG" id="COG2890">
    <property type="taxonomic scope" value="Bacteria"/>
</dbReference>